<dbReference type="RefSeq" id="WP_096350965.1">
    <property type="nucleotide sequence ID" value="NZ_AP017313.1"/>
</dbReference>
<protein>
    <submittedName>
        <fullName evidence="1">Uncharacterized protein</fullName>
    </submittedName>
</protein>
<dbReference type="KEGG" id="mgot:MgSA37_01584"/>
<proteinExistence type="predicted"/>
<dbReference type="AlphaFoldDB" id="A0A0X8X0G5"/>
<sequence>MKKTFLTLFAFLAFIQLHAQNIELSLLGNTGLFRYTGNYTTSTSFINGGAANSKTGYTNNPYGNKFGFSYGGGVQVQHVGRSGFIFGLQGGYQILRSKVDLNGVYRSDLNQSGIDFTIPAPTPVTGQTYLQSQDINVNPYIGYRLKMKKVKLDLTPGFDVAFNLNTHEYGKATDMGGNFYKTDQDRGKFPADFRFSFRATVSCNKFSITAGFIQGLTNFSNHLFNDSPTAYYTHSQLISLGLAYRIR</sequence>
<reference evidence="1 2" key="1">
    <citation type="submission" date="2015-12" db="EMBL/GenBank/DDBJ databases">
        <title>Genome sequence of Mucilaginibacter gotjawali.</title>
        <authorList>
            <person name="Lee J.S."/>
            <person name="Lee K.C."/>
            <person name="Kim K.K."/>
            <person name="Lee B.W."/>
        </authorList>
    </citation>
    <scope>NUCLEOTIDE SEQUENCE [LARGE SCALE GENOMIC DNA]</scope>
    <source>
        <strain evidence="1 2">SA3-7</strain>
    </source>
</reference>
<accession>A0A0X8X0G5</accession>
<gene>
    <name evidence="1" type="ORF">MgSA37_01584</name>
</gene>
<evidence type="ECO:0000313" key="1">
    <source>
        <dbReference type="EMBL" id="BAU53416.1"/>
    </source>
</evidence>
<organism evidence="1 2">
    <name type="scientific">Mucilaginibacter gotjawali</name>
    <dbReference type="NCBI Taxonomy" id="1550579"/>
    <lineage>
        <taxon>Bacteria</taxon>
        <taxon>Pseudomonadati</taxon>
        <taxon>Bacteroidota</taxon>
        <taxon>Sphingobacteriia</taxon>
        <taxon>Sphingobacteriales</taxon>
        <taxon>Sphingobacteriaceae</taxon>
        <taxon>Mucilaginibacter</taxon>
    </lineage>
</organism>
<name>A0A0X8X0G5_9SPHI</name>
<dbReference type="Proteomes" id="UP000218263">
    <property type="component" value="Chromosome"/>
</dbReference>
<evidence type="ECO:0000313" key="2">
    <source>
        <dbReference type="Proteomes" id="UP000218263"/>
    </source>
</evidence>
<dbReference type="OrthoDB" id="1340981at2"/>
<keyword evidence="2" id="KW-1185">Reference proteome</keyword>
<dbReference type="EMBL" id="AP017313">
    <property type="protein sequence ID" value="BAU53416.1"/>
    <property type="molecule type" value="Genomic_DNA"/>
</dbReference>